<proteinExistence type="predicted"/>
<feature type="region of interest" description="Disordered" evidence="2">
    <location>
        <begin position="419"/>
        <end position="445"/>
    </location>
</feature>
<name>A0A6S7GDM9_PARCT</name>
<feature type="compositionally biased region" description="Basic residues" evidence="2">
    <location>
        <begin position="206"/>
        <end position="218"/>
    </location>
</feature>
<dbReference type="AlphaFoldDB" id="A0A6S7GDM9"/>
<feature type="region of interest" description="Disordered" evidence="2">
    <location>
        <begin position="192"/>
        <end position="265"/>
    </location>
</feature>
<accession>A0A6S7GDM9</accession>
<sequence>MNQVSLVEQLKEVLKAQNESLRQKHNELKTIRAENSRLTGLVQELEIENEGLKGLLEKYQTDSVNRAAENGHISNGTPRPSSLTVCSPNTTESELYTTALSSPESNSKTVDGKSQVTVTLSSTPNSTCLSPKKATLGRSESRKQNRKSFYELSPDISDRHVQLLEKNYGGKERANRAARIIQQHYRSWTMKRTYRRLRTQSEARRTSMKGHLSKRNSRRSPSSSGSMSPTGPIPLNLNLNLSESENCNEPMLKSPESENQQRQHFAKDEFKPIQADINIDSNFGQVNTCQPDLSVRRVSEDISSIEISKNLLNDSIGQKMIIDEVFQQILSPRKDSISLSGRSDSFRSKRNEKMSIPEESVAVTETVADLEGATKDTEGVDGIDGVDTVDGTKQTGGTEGAMVNNAVVQINIETEQGEMVRDERPTQDEMINSNDNLSVKEELGM</sequence>
<evidence type="ECO:0000313" key="3">
    <source>
        <dbReference type="EMBL" id="CAB3987429.1"/>
    </source>
</evidence>
<evidence type="ECO:0000313" key="4">
    <source>
        <dbReference type="Proteomes" id="UP001152795"/>
    </source>
</evidence>
<evidence type="ECO:0000256" key="2">
    <source>
        <dbReference type="SAM" id="MobiDB-lite"/>
    </source>
</evidence>
<feature type="compositionally biased region" description="Basic and acidic residues" evidence="2">
    <location>
        <begin position="344"/>
        <end position="356"/>
    </location>
</feature>
<comment type="caution">
    <text evidence="3">The sequence shown here is derived from an EMBL/GenBank/DDBJ whole genome shotgun (WGS) entry which is preliminary data.</text>
</comment>
<feature type="region of interest" description="Disordered" evidence="2">
    <location>
        <begin position="69"/>
        <end position="88"/>
    </location>
</feature>
<organism evidence="3 4">
    <name type="scientific">Paramuricea clavata</name>
    <name type="common">Red gorgonian</name>
    <name type="synonym">Violescent sea-whip</name>
    <dbReference type="NCBI Taxonomy" id="317549"/>
    <lineage>
        <taxon>Eukaryota</taxon>
        <taxon>Metazoa</taxon>
        <taxon>Cnidaria</taxon>
        <taxon>Anthozoa</taxon>
        <taxon>Octocorallia</taxon>
        <taxon>Malacalcyonacea</taxon>
        <taxon>Plexauridae</taxon>
        <taxon>Paramuricea</taxon>
    </lineage>
</organism>
<feature type="compositionally biased region" description="Basic and acidic residues" evidence="2">
    <location>
        <begin position="255"/>
        <end position="265"/>
    </location>
</feature>
<feature type="region of interest" description="Disordered" evidence="2">
    <location>
        <begin position="337"/>
        <end position="357"/>
    </location>
</feature>
<evidence type="ECO:0000256" key="1">
    <source>
        <dbReference type="SAM" id="Coils"/>
    </source>
</evidence>
<feature type="region of interest" description="Disordered" evidence="2">
    <location>
        <begin position="120"/>
        <end position="151"/>
    </location>
</feature>
<dbReference type="EMBL" id="CACRXK020001174">
    <property type="protein sequence ID" value="CAB3987429.1"/>
    <property type="molecule type" value="Genomic_DNA"/>
</dbReference>
<keyword evidence="4" id="KW-1185">Reference proteome</keyword>
<feature type="coiled-coil region" evidence="1">
    <location>
        <begin position="4"/>
        <end position="62"/>
    </location>
</feature>
<keyword evidence="1" id="KW-0175">Coiled coil</keyword>
<dbReference type="PROSITE" id="PS50096">
    <property type="entry name" value="IQ"/>
    <property type="match status" value="1"/>
</dbReference>
<dbReference type="Proteomes" id="UP001152795">
    <property type="component" value="Unassembled WGS sequence"/>
</dbReference>
<protein>
    <submittedName>
        <fullName evidence="3">IQ motif and SEC7 domain-containing 1-like isoform X1</fullName>
    </submittedName>
</protein>
<feature type="compositionally biased region" description="Polar residues" evidence="2">
    <location>
        <begin position="120"/>
        <end position="129"/>
    </location>
</feature>
<reference evidence="3" key="1">
    <citation type="submission" date="2020-04" db="EMBL/GenBank/DDBJ databases">
        <authorList>
            <person name="Alioto T."/>
            <person name="Alioto T."/>
            <person name="Gomez Garrido J."/>
        </authorList>
    </citation>
    <scope>NUCLEOTIDE SEQUENCE</scope>
    <source>
        <strain evidence="3">A484AB</strain>
    </source>
</reference>
<gene>
    <name evidence="3" type="ORF">PACLA_8A008024</name>
</gene>
<feature type="compositionally biased region" description="Polar residues" evidence="2">
    <location>
        <begin position="72"/>
        <end position="88"/>
    </location>
</feature>
<feature type="compositionally biased region" description="Low complexity" evidence="2">
    <location>
        <begin position="235"/>
        <end position="245"/>
    </location>
</feature>
<dbReference type="OrthoDB" id="5875065at2759"/>
<feature type="compositionally biased region" description="Low complexity" evidence="2">
    <location>
        <begin position="219"/>
        <end position="228"/>
    </location>
</feature>